<name>A0A078B068_STYLE</name>
<dbReference type="InParanoid" id="A0A078B068"/>
<proteinExistence type="predicted"/>
<accession>A0A078B068</accession>
<protein>
    <submittedName>
        <fullName evidence="1">Uncharacterized protein</fullName>
    </submittedName>
</protein>
<dbReference type="EMBL" id="CCKQ01016010">
    <property type="protein sequence ID" value="CDW87879.1"/>
    <property type="molecule type" value="Genomic_DNA"/>
</dbReference>
<evidence type="ECO:0000313" key="2">
    <source>
        <dbReference type="Proteomes" id="UP000039865"/>
    </source>
</evidence>
<dbReference type="AlphaFoldDB" id="A0A078B068"/>
<evidence type="ECO:0000313" key="1">
    <source>
        <dbReference type="EMBL" id="CDW87879.1"/>
    </source>
</evidence>
<dbReference type="Proteomes" id="UP000039865">
    <property type="component" value="Unassembled WGS sequence"/>
</dbReference>
<sequence length="177" mass="20715">MLNLSALISETEDQNKKINFEIAPDRKISFSDKKIYLDQFSYAEPTPQPIKGNVVSILRKENNSQSRVTFSPFQNQGKLRKLPQSEIRNMKNSLIQNKKKQSVPEQHEYEEFLSQTTFTRSDFEKIMEKQLHQTPQTQFILKLFFESINSIIKNNRISQKTTRQPLRSSNTCQKIGD</sequence>
<reference evidence="1 2" key="1">
    <citation type="submission" date="2014-06" db="EMBL/GenBank/DDBJ databases">
        <authorList>
            <person name="Swart Estienne"/>
        </authorList>
    </citation>
    <scope>NUCLEOTIDE SEQUENCE [LARGE SCALE GENOMIC DNA]</scope>
    <source>
        <strain evidence="1 2">130c</strain>
    </source>
</reference>
<organism evidence="1 2">
    <name type="scientific">Stylonychia lemnae</name>
    <name type="common">Ciliate</name>
    <dbReference type="NCBI Taxonomy" id="5949"/>
    <lineage>
        <taxon>Eukaryota</taxon>
        <taxon>Sar</taxon>
        <taxon>Alveolata</taxon>
        <taxon>Ciliophora</taxon>
        <taxon>Intramacronucleata</taxon>
        <taxon>Spirotrichea</taxon>
        <taxon>Stichotrichia</taxon>
        <taxon>Sporadotrichida</taxon>
        <taxon>Oxytrichidae</taxon>
        <taxon>Stylonychinae</taxon>
        <taxon>Stylonychia</taxon>
    </lineage>
</organism>
<keyword evidence="2" id="KW-1185">Reference proteome</keyword>
<gene>
    <name evidence="1" type="primary">Contig6490.g6940</name>
    <name evidence="1" type="ORF">STYLEM_16992</name>
</gene>